<dbReference type="EMBL" id="QSFT01000006">
    <property type="protein sequence ID" value="RHA77418.1"/>
    <property type="molecule type" value="Genomic_DNA"/>
</dbReference>
<evidence type="ECO:0000313" key="3">
    <source>
        <dbReference type="Proteomes" id="UP000283855"/>
    </source>
</evidence>
<comment type="caution">
    <text evidence="2">The sequence shown here is derived from an EMBL/GenBank/DDBJ whole genome shotgun (WGS) entry which is preliminary data.</text>
</comment>
<sequence length="285" mass="32707">MKIGSYKYCRIFYYGLIAGIAIGIFIISYFLICYNTPIAHFSTSLNDEDCLQIQLSSKYYVFDTGANVTVICSDTIPGNSVFSISKDVTDIHVNKSRGKVYLLNHFKLGELETRFQTCIIKPEQYLFGNVSGILGTDVISRADWCIDFKEKKIMAGSTIPEHCDFMLEYNVKNNLYYADMKIGNLSVKDIMIDTGYSRSDFVLEDKFRQRLNGFEFSKTDTCFSFTNAKEVYEIYSKSKCLLNDIYIEDVTFSFSAGRNILGLDFFQRFSSVYIDSDNCRIYCCK</sequence>
<name>A0A413T2K2_9BACT</name>
<proteinExistence type="predicted"/>
<keyword evidence="1" id="KW-1133">Transmembrane helix</keyword>
<gene>
    <name evidence="2" type="ORF">DW921_03990</name>
</gene>
<feature type="transmembrane region" description="Helical" evidence="1">
    <location>
        <begin position="12"/>
        <end position="32"/>
    </location>
</feature>
<dbReference type="AlphaFoldDB" id="A0A413T2K2"/>
<evidence type="ECO:0000313" key="2">
    <source>
        <dbReference type="EMBL" id="RHA77418.1"/>
    </source>
</evidence>
<dbReference type="InterPro" id="IPR021109">
    <property type="entry name" value="Peptidase_aspartic_dom_sf"/>
</dbReference>
<accession>A0A413T2K2</accession>
<keyword evidence="1" id="KW-0472">Membrane</keyword>
<dbReference type="Proteomes" id="UP000283855">
    <property type="component" value="Unassembled WGS sequence"/>
</dbReference>
<dbReference type="SUPFAM" id="SSF50630">
    <property type="entry name" value="Acid proteases"/>
    <property type="match status" value="1"/>
</dbReference>
<dbReference type="Gene3D" id="2.40.70.10">
    <property type="entry name" value="Acid Proteases"/>
    <property type="match status" value="2"/>
</dbReference>
<evidence type="ECO:0000256" key="1">
    <source>
        <dbReference type="SAM" id="Phobius"/>
    </source>
</evidence>
<keyword evidence="1" id="KW-0812">Transmembrane</keyword>
<reference evidence="2 3" key="1">
    <citation type="submission" date="2018-08" db="EMBL/GenBank/DDBJ databases">
        <title>A genome reference for cultivated species of the human gut microbiota.</title>
        <authorList>
            <person name="Zou Y."/>
            <person name="Xue W."/>
            <person name="Luo G."/>
        </authorList>
    </citation>
    <scope>NUCLEOTIDE SEQUENCE [LARGE SCALE GENOMIC DNA]</scope>
    <source>
        <strain evidence="2 3">AM42-38</strain>
    </source>
</reference>
<evidence type="ECO:0008006" key="4">
    <source>
        <dbReference type="Google" id="ProtNLM"/>
    </source>
</evidence>
<organism evidence="2 3">
    <name type="scientific">Phocaeicola coprophilus</name>
    <dbReference type="NCBI Taxonomy" id="387090"/>
    <lineage>
        <taxon>Bacteria</taxon>
        <taxon>Pseudomonadati</taxon>
        <taxon>Bacteroidota</taxon>
        <taxon>Bacteroidia</taxon>
        <taxon>Bacteroidales</taxon>
        <taxon>Bacteroidaceae</taxon>
        <taxon>Phocaeicola</taxon>
    </lineage>
</organism>
<protein>
    <recommendedName>
        <fullName evidence="4">Peptidase A2 domain-containing protein</fullName>
    </recommendedName>
</protein>
<dbReference type="RefSeq" id="WP_118400072.1">
    <property type="nucleotide sequence ID" value="NZ_CABJGD010000006.1"/>
</dbReference>